<evidence type="ECO:0000256" key="1">
    <source>
        <dbReference type="ARBA" id="ARBA00023015"/>
    </source>
</evidence>
<dbReference type="Pfam" id="PF12833">
    <property type="entry name" value="HTH_18"/>
    <property type="match status" value="1"/>
</dbReference>
<feature type="domain" description="HTH araC/xylS-type" evidence="4">
    <location>
        <begin position="160"/>
        <end position="260"/>
    </location>
</feature>
<evidence type="ECO:0000256" key="2">
    <source>
        <dbReference type="ARBA" id="ARBA00023125"/>
    </source>
</evidence>
<dbReference type="RefSeq" id="WP_184223931.1">
    <property type="nucleotide sequence ID" value="NZ_JACHIP010000030.1"/>
</dbReference>
<evidence type="ECO:0000313" key="6">
    <source>
        <dbReference type="Proteomes" id="UP000540989"/>
    </source>
</evidence>
<dbReference type="InterPro" id="IPR046532">
    <property type="entry name" value="DUF6597"/>
</dbReference>
<keyword evidence="6" id="KW-1185">Reference proteome</keyword>
<organism evidence="5 6">
    <name type="scientific">Granulicella aggregans</name>
    <dbReference type="NCBI Taxonomy" id="474949"/>
    <lineage>
        <taxon>Bacteria</taxon>
        <taxon>Pseudomonadati</taxon>
        <taxon>Acidobacteriota</taxon>
        <taxon>Terriglobia</taxon>
        <taxon>Terriglobales</taxon>
        <taxon>Acidobacteriaceae</taxon>
        <taxon>Granulicella</taxon>
    </lineage>
</organism>
<evidence type="ECO:0000313" key="5">
    <source>
        <dbReference type="EMBL" id="MBB5061180.1"/>
    </source>
</evidence>
<accession>A0A7W7ZJQ6</accession>
<comment type="caution">
    <text evidence="5">The sequence shown here is derived from an EMBL/GenBank/DDBJ whole genome shotgun (WGS) entry which is preliminary data.</text>
</comment>
<sequence>MLTVQSASPDPALLPYIRTYVQREAHLGARELVEPVVARLGVMLEFEFAGSYEVRNYGSDSIEDPNAISVIGPQGWRRSRLIIRGDIESLVVMFQPFGFHALFGIPTALLSNAGTEGHALLGRDVSRLHEQLGNLISLSQRARALDSYFLRQLSGLSSIDPVQKALHLLTMPETGLKVAGVAKQMGVGLRQLERRSLEYAGMSPKTLARIARFSHALRLRTERSLNWTQIAHAAQYHDHMHMIRDFREFAGEAPTSALQEIEPAHLIHFAMEPSSKGR</sequence>
<protein>
    <submittedName>
        <fullName evidence="5">AraC-like DNA-binding protein</fullName>
    </submittedName>
</protein>
<dbReference type="SMART" id="SM00342">
    <property type="entry name" value="HTH_ARAC"/>
    <property type="match status" value="1"/>
</dbReference>
<dbReference type="PANTHER" id="PTHR46796:SF15">
    <property type="entry name" value="BLL1074 PROTEIN"/>
    <property type="match status" value="1"/>
</dbReference>
<gene>
    <name evidence="5" type="ORF">HDF16_005916</name>
</gene>
<name>A0A7W7ZJQ6_9BACT</name>
<dbReference type="PROSITE" id="PS01124">
    <property type="entry name" value="HTH_ARAC_FAMILY_2"/>
    <property type="match status" value="1"/>
</dbReference>
<dbReference type="Pfam" id="PF20240">
    <property type="entry name" value="DUF6597"/>
    <property type="match status" value="1"/>
</dbReference>
<evidence type="ECO:0000259" key="4">
    <source>
        <dbReference type="PROSITE" id="PS01124"/>
    </source>
</evidence>
<keyword evidence="2 5" id="KW-0238">DNA-binding</keyword>
<dbReference type="GO" id="GO:0043565">
    <property type="term" value="F:sequence-specific DNA binding"/>
    <property type="evidence" value="ECO:0007669"/>
    <property type="project" value="InterPro"/>
</dbReference>
<evidence type="ECO:0000256" key="3">
    <source>
        <dbReference type="ARBA" id="ARBA00023163"/>
    </source>
</evidence>
<reference evidence="5 6" key="1">
    <citation type="submission" date="2020-08" db="EMBL/GenBank/DDBJ databases">
        <title>Genomic Encyclopedia of Type Strains, Phase IV (KMG-V): Genome sequencing to study the core and pangenomes of soil and plant-associated prokaryotes.</title>
        <authorList>
            <person name="Whitman W."/>
        </authorList>
    </citation>
    <scope>NUCLEOTIDE SEQUENCE [LARGE SCALE GENOMIC DNA]</scope>
    <source>
        <strain evidence="5 6">M8UP14</strain>
    </source>
</reference>
<dbReference type="PANTHER" id="PTHR46796">
    <property type="entry name" value="HTH-TYPE TRANSCRIPTIONAL ACTIVATOR RHAS-RELATED"/>
    <property type="match status" value="1"/>
</dbReference>
<dbReference type="GO" id="GO:0003700">
    <property type="term" value="F:DNA-binding transcription factor activity"/>
    <property type="evidence" value="ECO:0007669"/>
    <property type="project" value="InterPro"/>
</dbReference>
<keyword evidence="1" id="KW-0805">Transcription regulation</keyword>
<dbReference type="InterPro" id="IPR050204">
    <property type="entry name" value="AraC_XylS_family_regulators"/>
</dbReference>
<dbReference type="InterPro" id="IPR018060">
    <property type="entry name" value="HTH_AraC"/>
</dbReference>
<dbReference type="Proteomes" id="UP000540989">
    <property type="component" value="Unassembled WGS sequence"/>
</dbReference>
<dbReference type="Gene3D" id="1.10.10.60">
    <property type="entry name" value="Homeodomain-like"/>
    <property type="match status" value="1"/>
</dbReference>
<dbReference type="AlphaFoldDB" id="A0A7W7ZJQ6"/>
<proteinExistence type="predicted"/>
<dbReference type="EMBL" id="JACHIP010000030">
    <property type="protein sequence ID" value="MBB5061180.1"/>
    <property type="molecule type" value="Genomic_DNA"/>
</dbReference>
<keyword evidence="3" id="KW-0804">Transcription</keyword>